<dbReference type="SUPFAM" id="SSF50939">
    <property type="entry name" value="Sialidases"/>
    <property type="match status" value="1"/>
</dbReference>
<evidence type="ECO:0000313" key="2">
    <source>
        <dbReference type="Proteomes" id="UP000557307"/>
    </source>
</evidence>
<name>A0A840U2J8_9BACT</name>
<protein>
    <submittedName>
        <fullName evidence="1">Photosystem II stability/assembly factor-like uncharacterized protein</fullName>
    </submittedName>
</protein>
<dbReference type="Pfam" id="PF02012">
    <property type="entry name" value="BNR"/>
    <property type="match status" value="1"/>
</dbReference>
<dbReference type="Proteomes" id="UP000557307">
    <property type="component" value="Unassembled WGS sequence"/>
</dbReference>
<dbReference type="InterPro" id="IPR015943">
    <property type="entry name" value="WD40/YVTN_repeat-like_dom_sf"/>
</dbReference>
<gene>
    <name evidence="1" type="ORF">HNQ92_004510</name>
</gene>
<dbReference type="CDD" id="cd15482">
    <property type="entry name" value="Sialidase_non-viral"/>
    <property type="match status" value="1"/>
</dbReference>
<proteinExistence type="predicted"/>
<organism evidence="1 2">
    <name type="scientific">Rhabdobacter roseus</name>
    <dbReference type="NCBI Taxonomy" id="1655419"/>
    <lineage>
        <taxon>Bacteria</taxon>
        <taxon>Pseudomonadati</taxon>
        <taxon>Bacteroidota</taxon>
        <taxon>Cytophagia</taxon>
        <taxon>Cytophagales</taxon>
        <taxon>Cytophagaceae</taxon>
        <taxon>Rhabdobacter</taxon>
    </lineage>
</organism>
<sequence>MKIHNLAFLLFFQFPLASDHALESLQSAPLPDSQQKQKSDKTVAANIIFKSTDGGQTWQDISEGLPVHLQADGIQRDGFVEKDNELYVRAENGIYRSKPNSTTPFWEKEISPEVPSSLAPGKTGLFAYNYGGYFLQKINATSAWLPMFTNLQETQVRTVFETFKGTVFVGSDRGLFKSTNRGKDWKQVHTGGWVMKVVESNGVLLATSQEGIIRSTDAGENWNLVISEGGVGIAIERIKGGFAAITCNTESETRRVRTSYDGGKTWQSIDEDLPASLFIASIVQSGEYLFCGHPTGIFRSSDQGKTWKLILPSLEEKVFNLYVSGNVIYAIPRYGGC</sequence>
<comment type="caution">
    <text evidence="1">The sequence shown here is derived from an EMBL/GenBank/DDBJ whole genome shotgun (WGS) entry which is preliminary data.</text>
</comment>
<dbReference type="AlphaFoldDB" id="A0A840U2J8"/>
<accession>A0A840U2J8</accession>
<evidence type="ECO:0000313" key="1">
    <source>
        <dbReference type="EMBL" id="MBB5286350.1"/>
    </source>
</evidence>
<dbReference type="Pfam" id="PF15899">
    <property type="entry name" value="BNR_6"/>
    <property type="match status" value="2"/>
</dbReference>
<dbReference type="InterPro" id="IPR036278">
    <property type="entry name" value="Sialidase_sf"/>
</dbReference>
<dbReference type="RefSeq" id="WP_184177402.1">
    <property type="nucleotide sequence ID" value="NZ_JACHGF010000009.1"/>
</dbReference>
<dbReference type="EMBL" id="JACHGF010000009">
    <property type="protein sequence ID" value="MBB5286350.1"/>
    <property type="molecule type" value="Genomic_DNA"/>
</dbReference>
<reference evidence="1 2" key="1">
    <citation type="submission" date="2020-08" db="EMBL/GenBank/DDBJ databases">
        <title>Genomic Encyclopedia of Type Strains, Phase IV (KMG-IV): sequencing the most valuable type-strain genomes for metagenomic binning, comparative biology and taxonomic classification.</title>
        <authorList>
            <person name="Goeker M."/>
        </authorList>
    </citation>
    <scope>NUCLEOTIDE SEQUENCE [LARGE SCALE GENOMIC DNA]</scope>
    <source>
        <strain evidence="1 2">DSM 105074</strain>
    </source>
</reference>
<dbReference type="Gene3D" id="2.130.10.10">
    <property type="entry name" value="YVTN repeat-like/Quinoprotein amine dehydrogenase"/>
    <property type="match status" value="3"/>
</dbReference>
<dbReference type="InterPro" id="IPR002860">
    <property type="entry name" value="BNR_rpt"/>
</dbReference>
<keyword evidence="2" id="KW-1185">Reference proteome</keyword>